<comment type="catalytic activity">
    <reaction evidence="6">
        <text>cytidine(34) in tRNA + S-adenosyl-L-methionine = 2'-O-methylcytidine(34) in tRNA + S-adenosyl-L-homocysteine + H(+)</text>
        <dbReference type="Rhea" id="RHEA:43084"/>
        <dbReference type="Rhea" id="RHEA-COMP:10331"/>
        <dbReference type="Rhea" id="RHEA-COMP:10332"/>
        <dbReference type="ChEBI" id="CHEBI:15378"/>
        <dbReference type="ChEBI" id="CHEBI:57856"/>
        <dbReference type="ChEBI" id="CHEBI:59789"/>
        <dbReference type="ChEBI" id="CHEBI:74495"/>
        <dbReference type="ChEBI" id="CHEBI:82748"/>
        <dbReference type="EC" id="2.1.1.207"/>
    </reaction>
</comment>
<evidence type="ECO:0000256" key="4">
    <source>
        <dbReference type="ARBA" id="ARBA00022691"/>
    </source>
</evidence>
<evidence type="ECO:0000256" key="5">
    <source>
        <dbReference type="ARBA" id="ARBA00022694"/>
    </source>
</evidence>
<dbReference type="InterPro" id="IPR029026">
    <property type="entry name" value="tRNA_m1G_MTases_N"/>
</dbReference>
<reference evidence="9" key="1">
    <citation type="submission" date="2015-04" db="EMBL/GenBank/DDBJ databases">
        <authorList>
            <person name="Syromyatnikov M.Y."/>
            <person name="Popov V.N."/>
        </authorList>
    </citation>
    <scope>NUCLEOTIDE SEQUENCE</scope>
    <source>
        <strain evidence="9">MO-1</strain>
    </source>
</reference>
<gene>
    <name evidence="9" type="primary">yibK</name>
    <name evidence="6" type="synonym">trmL</name>
    <name evidence="9" type="ORF">MAGMO_3017</name>
</gene>
<keyword evidence="5 6" id="KW-0819">tRNA processing</keyword>
<dbReference type="AlphaFoldDB" id="A0A1S7LL82"/>
<evidence type="ECO:0000256" key="6">
    <source>
        <dbReference type="HAMAP-Rule" id="MF_01885"/>
    </source>
</evidence>
<dbReference type="GO" id="GO:0141098">
    <property type="term" value="F:tRNA (cytidine(34)-2'-O)-methyltransferase activity"/>
    <property type="evidence" value="ECO:0007669"/>
    <property type="project" value="RHEA"/>
</dbReference>
<dbReference type="EMBL" id="LO017727">
    <property type="protein sequence ID" value="CRH07163.1"/>
    <property type="molecule type" value="Genomic_DNA"/>
</dbReference>
<keyword evidence="3 6" id="KW-0808">Transferase</keyword>
<dbReference type="PIRSF" id="PIRSF029256">
    <property type="entry name" value="SpoU_TrmH_prd"/>
    <property type="match status" value="1"/>
</dbReference>
<feature type="binding site" evidence="6 7">
    <location>
        <position position="148"/>
    </location>
    <ligand>
        <name>S-adenosyl-L-methionine</name>
        <dbReference type="ChEBI" id="CHEBI:59789"/>
    </ligand>
</feature>
<evidence type="ECO:0000313" key="9">
    <source>
        <dbReference type="EMBL" id="CRH07163.1"/>
    </source>
</evidence>
<dbReference type="PANTHER" id="PTHR42971:SF1">
    <property type="entry name" value="TRNA (CYTIDINE(34)-2'-O)-METHYLTRANSFERASE"/>
    <property type="match status" value="1"/>
</dbReference>
<dbReference type="InterPro" id="IPR029028">
    <property type="entry name" value="Alpha/beta_knot_MTases"/>
</dbReference>
<feature type="binding site" evidence="6 7">
    <location>
        <position position="119"/>
    </location>
    <ligand>
        <name>S-adenosyl-L-methionine</name>
        <dbReference type="ChEBI" id="CHEBI:59789"/>
    </ligand>
</feature>
<keyword evidence="1 6" id="KW-0963">Cytoplasm</keyword>
<protein>
    <recommendedName>
        <fullName evidence="6">tRNA (cytidine(34)-2'-O)-methyltransferase</fullName>
        <ecNumber evidence="6">2.1.1.207</ecNumber>
    </recommendedName>
    <alternativeName>
        <fullName evidence="6">tRNA (cytidine/uridine-2'-O-)-methyltransferase TrmL</fullName>
    </alternativeName>
</protein>
<dbReference type="EC" id="2.1.1.207" evidence="6"/>
<sequence>MPENNQTDASPLPPPAHSPLQVVLFRPEIPPNTGNIQRLCAVTGTTLQLVGPLGFKLDDRSLARAGMDYREWATVHSHRDWQSCEDFNTDACRWIPITTQASRHYHQMHYQPGDRLLFGAEGSGLPAQIHEKYGQNSVRIPMLARGRSLNLANSVSIVLYEALRQLEFPQLI</sequence>
<name>A0A1S7LL82_MAGMO</name>
<keyword evidence="2 6" id="KW-0489">Methyltransferase</keyword>
<dbReference type="Gene3D" id="3.40.1280.10">
    <property type="match status" value="1"/>
</dbReference>
<evidence type="ECO:0000256" key="1">
    <source>
        <dbReference type="ARBA" id="ARBA00022490"/>
    </source>
</evidence>
<feature type="domain" description="tRNA/rRNA methyltransferase SpoU type" evidence="8">
    <location>
        <begin position="20"/>
        <end position="160"/>
    </location>
</feature>
<proteinExistence type="inferred from homology"/>
<dbReference type="PANTHER" id="PTHR42971">
    <property type="entry name" value="TRNA (CYTIDINE(34)-2'-O)-METHYLTRANSFERASE"/>
    <property type="match status" value="1"/>
</dbReference>
<dbReference type="CDD" id="cd18094">
    <property type="entry name" value="SpoU-like_TrmL"/>
    <property type="match status" value="1"/>
</dbReference>
<keyword evidence="4 6" id="KW-0949">S-adenosyl-L-methionine</keyword>
<dbReference type="GO" id="GO:0003723">
    <property type="term" value="F:RNA binding"/>
    <property type="evidence" value="ECO:0007669"/>
    <property type="project" value="InterPro"/>
</dbReference>
<comment type="catalytic activity">
    <reaction evidence="6">
        <text>5-carboxymethylaminomethyluridine(34) in tRNA(Leu) + S-adenosyl-L-methionine = 5-carboxymethylaminomethyl-2'-O-methyluridine(34) in tRNA(Leu) + S-adenosyl-L-homocysteine + H(+)</text>
        <dbReference type="Rhea" id="RHEA:43088"/>
        <dbReference type="Rhea" id="RHEA-COMP:10333"/>
        <dbReference type="Rhea" id="RHEA-COMP:10334"/>
        <dbReference type="ChEBI" id="CHEBI:15378"/>
        <dbReference type="ChEBI" id="CHEBI:57856"/>
        <dbReference type="ChEBI" id="CHEBI:59789"/>
        <dbReference type="ChEBI" id="CHEBI:74508"/>
        <dbReference type="ChEBI" id="CHEBI:74511"/>
        <dbReference type="EC" id="2.1.1.207"/>
    </reaction>
</comment>
<comment type="subcellular location">
    <subcellularLocation>
        <location evidence="6">Cytoplasm</location>
    </subcellularLocation>
</comment>
<dbReference type="GO" id="GO:0141102">
    <property type="term" value="F:tRNA (5-carboxymethylaminomethyluridine(34)-2'-O)-methyltransferase activity"/>
    <property type="evidence" value="ECO:0007669"/>
    <property type="project" value="RHEA"/>
</dbReference>
<comment type="function">
    <text evidence="6">Methylates the ribose at the nucleotide 34 wobble position in the two leucyl isoacceptors tRNA(Leu)(CmAA) and tRNA(Leu)(cmnm5UmAA). Catalyzes the methyl transfer from S-adenosyl-L-methionine to the 2'-OH of the wobble nucleotide.</text>
</comment>
<evidence type="ECO:0000259" key="8">
    <source>
        <dbReference type="Pfam" id="PF00588"/>
    </source>
</evidence>
<feature type="binding site" evidence="6 7">
    <location>
        <position position="97"/>
    </location>
    <ligand>
        <name>S-adenosyl-L-methionine</name>
        <dbReference type="ChEBI" id="CHEBI:59789"/>
    </ligand>
</feature>
<organism evidence="9">
    <name type="scientific">Magnetococcus massalia (strain MO-1)</name>
    <dbReference type="NCBI Taxonomy" id="451514"/>
    <lineage>
        <taxon>Bacteria</taxon>
        <taxon>Pseudomonadati</taxon>
        <taxon>Pseudomonadota</taxon>
        <taxon>Magnetococcia</taxon>
        <taxon>Magnetococcales</taxon>
        <taxon>Magnetococcaceae</taxon>
        <taxon>Magnetococcus</taxon>
    </lineage>
</organism>
<dbReference type="InterPro" id="IPR016914">
    <property type="entry name" value="TrmL"/>
</dbReference>
<evidence type="ECO:0000256" key="7">
    <source>
        <dbReference type="PIRSR" id="PIRSR029256-1"/>
    </source>
</evidence>
<dbReference type="InterPro" id="IPR001537">
    <property type="entry name" value="SpoU_MeTrfase"/>
</dbReference>
<accession>A0A1S7LL82</accession>
<feature type="binding site" evidence="6 7">
    <location>
        <position position="140"/>
    </location>
    <ligand>
        <name>S-adenosyl-L-methionine</name>
        <dbReference type="ChEBI" id="CHEBI:59789"/>
    </ligand>
</feature>
<dbReference type="GO" id="GO:0002130">
    <property type="term" value="P:wobble position ribose methylation"/>
    <property type="evidence" value="ECO:0007669"/>
    <property type="project" value="TreeGrafter"/>
</dbReference>
<evidence type="ECO:0000256" key="2">
    <source>
        <dbReference type="ARBA" id="ARBA00022603"/>
    </source>
</evidence>
<comment type="subunit">
    <text evidence="6">Homodimer.</text>
</comment>
<dbReference type="HAMAP" id="MF_01885">
    <property type="entry name" value="tRNA_methyltr_TrmL"/>
    <property type="match status" value="1"/>
</dbReference>
<comment type="similarity">
    <text evidence="6">Belongs to the class IV-like SAM-binding methyltransferase superfamily. RNA methyltransferase TrmH family. TrmL subfamily.</text>
</comment>
<dbReference type="SUPFAM" id="SSF75217">
    <property type="entry name" value="alpha/beta knot"/>
    <property type="match status" value="1"/>
</dbReference>
<dbReference type="GO" id="GO:0005737">
    <property type="term" value="C:cytoplasm"/>
    <property type="evidence" value="ECO:0007669"/>
    <property type="project" value="UniProtKB-SubCell"/>
</dbReference>
<dbReference type="Pfam" id="PF00588">
    <property type="entry name" value="SpoU_methylase"/>
    <property type="match status" value="1"/>
</dbReference>
<evidence type="ECO:0000256" key="3">
    <source>
        <dbReference type="ARBA" id="ARBA00022679"/>
    </source>
</evidence>